<protein>
    <submittedName>
        <fullName evidence="2">Uncharacterized protein</fullName>
    </submittedName>
</protein>
<dbReference type="SMART" id="SM00671">
    <property type="entry name" value="SEL1"/>
    <property type="match status" value="8"/>
</dbReference>
<dbReference type="Pfam" id="PF08238">
    <property type="entry name" value="Sel1"/>
    <property type="match status" value="6"/>
</dbReference>
<dbReference type="GO" id="GO:0005789">
    <property type="term" value="C:endoplasmic reticulum membrane"/>
    <property type="evidence" value="ECO:0007669"/>
    <property type="project" value="TreeGrafter"/>
</dbReference>
<dbReference type="AlphaFoldDB" id="A0A151ZIU4"/>
<dbReference type="PANTHER" id="PTHR11102:SF147">
    <property type="entry name" value="SEL1L ADAPTOR SUBUNIT OF ERAD E3 UBIQUITIN LIGASE"/>
    <property type="match status" value="1"/>
</dbReference>
<dbReference type="EMBL" id="LODT01000025">
    <property type="protein sequence ID" value="KYQ93825.1"/>
    <property type="molecule type" value="Genomic_DNA"/>
</dbReference>
<dbReference type="PANTHER" id="PTHR11102">
    <property type="entry name" value="SEL-1-LIKE PROTEIN"/>
    <property type="match status" value="1"/>
</dbReference>
<comment type="caution">
    <text evidence="2">The sequence shown here is derived from an EMBL/GenBank/DDBJ whole genome shotgun (WGS) entry which is preliminary data.</text>
</comment>
<name>A0A151ZIU4_TIELA</name>
<comment type="similarity">
    <text evidence="1">Belongs to the sel-1 family.</text>
</comment>
<sequence length="770" mass="89568">MFSNYRLNTGDPTLTPPGCCSMAYGQFIQHKDVICRSSLHKHAGHRIKYIQDYELDITICWLHNQNYNIICLDCHLRRCEECRNDPCYFDPLHVLHYYIEDTWKESTWFLKRDQENLKMKGDHYFSQKQYSLAMKCYLDAAQRGDNQACLLLIKTYFILTSPENSNNKIYSVQDLLLDEIKNPVNNLWYLYKNSLCDPVQTIAAGMFLRSAKSGLVDSQFQIGLYLAHGIGLPQNIQNGLMYLELAAKKNHPEACMALGQYYFYVTKKLEEAEKWYLRVAIDLNYARGNYGQGNCIRYSKTRNYQMAYMHYMLAALDDEPLALCAIGELYMESKNKEKSITKARLFFLRAAKYNIKSAIDNLLCIEALENRGIFHEICKPPDLTMPEESVLNKHLSPKEMELFRKPVNVKKAIEYSQHFPTGQYFDCTFKELSKPTSTETTDASTTEIQSFYEIPDVKNVIIGCYNSIQVCTQVDNVKNNRDKIQYALTAYKQFYTTKQHSSIFTLGMLYLEFNNSTDAFKCFKKSAKLKNIKASYMLSLCYIGGIGTTRKMKPGIQWAIRACQYDWDETIKLEKNTEEAECEFKDCMKWLNNAKAVGTPDKYHRDVFKNVVFNRVIEMLRDIGKFRQHEDFKLIVLHNEESICINSANLYYYGIGYDCDYTKALQFYECAGYNDKNPRGFIGAGLMLLRGHGREFNLPLALIYFKKAVDLGDDNAEIYIKFLENYNNPTISDIEKRITINAINNNENLVDQFKLNFKKHYPSTTYFNEK</sequence>
<keyword evidence="3" id="KW-1185">Reference proteome</keyword>
<dbReference type="InterPro" id="IPR011990">
    <property type="entry name" value="TPR-like_helical_dom_sf"/>
</dbReference>
<dbReference type="SUPFAM" id="SSF81901">
    <property type="entry name" value="HCP-like"/>
    <property type="match status" value="2"/>
</dbReference>
<dbReference type="OrthoDB" id="18943at2759"/>
<accession>A0A151ZIU4</accession>
<dbReference type="InParanoid" id="A0A151ZIU4"/>
<organism evidence="2 3">
    <name type="scientific">Tieghemostelium lacteum</name>
    <name type="common">Slime mold</name>
    <name type="synonym">Dictyostelium lacteum</name>
    <dbReference type="NCBI Taxonomy" id="361077"/>
    <lineage>
        <taxon>Eukaryota</taxon>
        <taxon>Amoebozoa</taxon>
        <taxon>Evosea</taxon>
        <taxon>Eumycetozoa</taxon>
        <taxon>Dictyostelia</taxon>
        <taxon>Dictyosteliales</taxon>
        <taxon>Raperosteliaceae</taxon>
        <taxon>Tieghemostelium</taxon>
    </lineage>
</organism>
<proteinExistence type="inferred from homology"/>
<gene>
    <name evidence="2" type="ORF">DLAC_05223</name>
</gene>
<evidence type="ECO:0000313" key="2">
    <source>
        <dbReference type="EMBL" id="KYQ93825.1"/>
    </source>
</evidence>
<dbReference type="Proteomes" id="UP000076078">
    <property type="component" value="Unassembled WGS sequence"/>
</dbReference>
<dbReference type="GO" id="GO:0036503">
    <property type="term" value="P:ERAD pathway"/>
    <property type="evidence" value="ECO:0007669"/>
    <property type="project" value="TreeGrafter"/>
</dbReference>
<reference evidence="2 3" key="1">
    <citation type="submission" date="2015-12" db="EMBL/GenBank/DDBJ databases">
        <title>Dictyostelia acquired genes for synthesis and detection of signals that induce cell-type specialization by lateral gene transfer from prokaryotes.</title>
        <authorList>
            <person name="Gloeckner G."/>
            <person name="Schaap P."/>
        </authorList>
    </citation>
    <scope>NUCLEOTIDE SEQUENCE [LARGE SCALE GENOMIC DNA]</scope>
    <source>
        <strain evidence="2 3">TK</strain>
    </source>
</reference>
<dbReference type="InterPro" id="IPR050767">
    <property type="entry name" value="Sel1_AlgK"/>
</dbReference>
<evidence type="ECO:0000313" key="3">
    <source>
        <dbReference type="Proteomes" id="UP000076078"/>
    </source>
</evidence>
<evidence type="ECO:0000256" key="1">
    <source>
        <dbReference type="ARBA" id="ARBA00038101"/>
    </source>
</evidence>
<dbReference type="InterPro" id="IPR006597">
    <property type="entry name" value="Sel1-like"/>
</dbReference>
<dbReference type="Gene3D" id="1.25.40.10">
    <property type="entry name" value="Tetratricopeptide repeat domain"/>
    <property type="match status" value="3"/>
</dbReference>